<gene>
    <name evidence="6" type="ORF">PO878_03775</name>
</gene>
<comment type="subunit">
    <text evidence="2">Heterodimer of SbcC and SbcD.</text>
</comment>
<feature type="region of interest" description="Disordered" evidence="4">
    <location>
        <begin position="234"/>
        <end position="258"/>
    </location>
</feature>
<accession>A0AAE9Y786</accession>
<keyword evidence="7" id="KW-1185">Reference proteome</keyword>
<feature type="domain" description="Rad50/SbcC-type AAA" evidence="5">
    <location>
        <begin position="5"/>
        <end position="189"/>
    </location>
</feature>
<dbReference type="EMBL" id="CP116942">
    <property type="protein sequence ID" value="WCO67842.1"/>
    <property type="molecule type" value="Genomic_DNA"/>
</dbReference>
<reference evidence="6" key="1">
    <citation type="submission" date="2023-01" db="EMBL/GenBank/DDBJ databases">
        <title>The diversity of Class Acidimicrobiia in South China Sea sediment environments and the proposal of Iamia marina sp. nov., a novel species of the genus Iamia.</title>
        <authorList>
            <person name="He Y."/>
            <person name="Tian X."/>
        </authorList>
    </citation>
    <scope>NUCLEOTIDE SEQUENCE</scope>
    <source>
        <strain evidence="6">DSM 19957</strain>
    </source>
</reference>
<sequence length="1035" mass="107925">MRPLRLEVEAFGPFAETQVVDFDDLGAAGLFLISGPTGAGKSFLLDALCFALYGETAGDRPLARLHSDHARGTTPRVELRFRLGDDEWCVRREAPRWRHRRDGTATQNPAKAVLERRVAGGVDVVATKVTDVNRILVDRVGLTAEELRRVVLLPQGRFEQVLRATSAEREDLLKAIFGTTVFEDVARTLDEAARDEARALDEAHHEQALRRDAARAELRRLAADLAPEAVTAAGLAPEAPPGDGPSLPVALAVGDDEPGQADLDRVARRLREAVEVVGRAATEAGAAADAVAARAREQADAARRWDQRRSLEARAHDLDARAGATDADRARLAAAERAGRAVASLDAAEACEAEATSASARVAEAATAVAAAWSSCSVTLPEPLRGRARTADELVEVDAGWLGEADRAVARRAAEVDHAAAEVRTAAEASAAATRAEAEADARRTSAVRFAAKADELEDELGPSREAVAASRAAAGRVGALRDQVALLARWAAAARRLPAADAAVAEARARLDADRQAELDARDAFADAREALLDGIAADLAAGLEADAPCPVCGSEAHPRPARPVDGAPSRADVDAAEAAVVAATAAREAAAARVEAATAARAQVRVEAGEAGDDPDGVDARLVDARAALDEAEAEADARRDREAAVVGLAAAVVEARRLAQDDAARAATEGAAAEGHRARAAEAAGAAEAVLGPGADPASARRAERGLTALAVALADLARARAGARDLVARAAQAGDAATAAVAEAGFADRVEVRAAALPPAEAAALATAIEGWEADRARVRAELAHASLADLPVARPDPAPVEAEAEAGARRHRSLVEARVRLASAADLVGEVAAAHGEAEAALAVAEAEHAVRRRLAEICTGRTGDRVSLQRWVLAAHFATICDRANQRLAVMTDQRYSLRVHTGARHGARSGLDLRVHDAHNDQEREVTSLSGGETFQASLALALGVADVVAERAGGVRLDVLFIDEGFGSLDPDALHLALDELDRLRAGGRMVGVISHVAGLRERIPAGIEVRRERTGSHVRVGIGPGR</sequence>
<evidence type="ECO:0000256" key="4">
    <source>
        <dbReference type="SAM" id="MobiDB-lite"/>
    </source>
</evidence>
<dbReference type="RefSeq" id="WP_272737361.1">
    <property type="nucleotide sequence ID" value="NZ_CP116942.1"/>
</dbReference>
<evidence type="ECO:0000256" key="1">
    <source>
        <dbReference type="ARBA" id="ARBA00006930"/>
    </source>
</evidence>
<evidence type="ECO:0000256" key="2">
    <source>
        <dbReference type="ARBA" id="ARBA00011322"/>
    </source>
</evidence>
<dbReference type="SUPFAM" id="SSF52540">
    <property type="entry name" value="P-loop containing nucleoside triphosphate hydrolases"/>
    <property type="match status" value="1"/>
</dbReference>
<dbReference type="InterPro" id="IPR027417">
    <property type="entry name" value="P-loop_NTPase"/>
</dbReference>
<dbReference type="InterPro" id="IPR038729">
    <property type="entry name" value="Rad50/SbcC_AAA"/>
</dbReference>
<dbReference type="Gene3D" id="3.40.50.300">
    <property type="entry name" value="P-loop containing nucleotide triphosphate hydrolases"/>
    <property type="match status" value="2"/>
</dbReference>
<proteinExistence type="inferred from homology"/>
<evidence type="ECO:0000259" key="5">
    <source>
        <dbReference type="Pfam" id="PF13476"/>
    </source>
</evidence>
<name>A0AAE9Y786_9ACTN</name>
<dbReference type="Proteomes" id="UP001216390">
    <property type="component" value="Chromosome"/>
</dbReference>
<dbReference type="PANTHER" id="PTHR32114:SF2">
    <property type="entry name" value="ABC TRANSPORTER ABCH.3"/>
    <property type="match status" value="1"/>
</dbReference>
<dbReference type="PANTHER" id="PTHR32114">
    <property type="entry name" value="ABC TRANSPORTER ABCH.3"/>
    <property type="match status" value="1"/>
</dbReference>
<organism evidence="6 7">
    <name type="scientific">Iamia majanohamensis</name>
    <dbReference type="NCBI Taxonomy" id="467976"/>
    <lineage>
        <taxon>Bacteria</taxon>
        <taxon>Bacillati</taxon>
        <taxon>Actinomycetota</taxon>
        <taxon>Acidimicrobiia</taxon>
        <taxon>Acidimicrobiales</taxon>
        <taxon>Iamiaceae</taxon>
        <taxon>Iamia</taxon>
    </lineage>
</organism>
<dbReference type="KEGG" id="ima:PO878_03775"/>
<protein>
    <recommendedName>
        <fullName evidence="3">Nuclease SbcCD subunit C</fullName>
    </recommendedName>
</protein>
<comment type="similarity">
    <text evidence="1">Belongs to the SMC family. SbcC subfamily.</text>
</comment>
<dbReference type="Pfam" id="PF13476">
    <property type="entry name" value="AAA_23"/>
    <property type="match status" value="1"/>
</dbReference>
<dbReference type="AlphaFoldDB" id="A0AAE9Y786"/>
<evidence type="ECO:0000256" key="3">
    <source>
        <dbReference type="ARBA" id="ARBA00013368"/>
    </source>
</evidence>
<dbReference type="GO" id="GO:0006302">
    <property type="term" value="P:double-strand break repair"/>
    <property type="evidence" value="ECO:0007669"/>
    <property type="project" value="InterPro"/>
</dbReference>
<evidence type="ECO:0000313" key="6">
    <source>
        <dbReference type="EMBL" id="WCO67842.1"/>
    </source>
</evidence>
<evidence type="ECO:0000313" key="7">
    <source>
        <dbReference type="Proteomes" id="UP001216390"/>
    </source>
</evidence>
<dbReference type="GO" id="GO:0016887">
    <property type="term" value="F:ATP hydrolysis activity"/>
    <property type="evidence" value="ECO:0007669"/>
    <property type="project" value="InterPro"/>
</dbReference>